<proteinExistence type="predicted"/>
<accession>A0ABU0RT39</accession>
<reference evidence="1 2" key="1">
    <citation type="submission" date="2023-07" db="EMBL/GenBank/DDBJ databases">
        <title>Comparative genomics of wheat-associated soil bacteria to identify genetic determinants of phenazine resistance.</title>
        <authorList>
            <person name="Mouncey N."/>
        </authorList>
    </citation>
    <scope>NUCLEOTIDE SEQUENCE [LARGE SCALE GENOMIC DNA]</scope>
    <source>
        <strain evidence="1 2">W2I16</strain>
    </source>
</reference>
<evidence type="ECO:0000313" key="1">
    <source>
        <dbReference type="EMBL" id="MDQ0935135.1"/>
    </source>
</evidence>
<comment type="caution">
    <text evidence="1">The sequence shown here is derived from an EMBL/GenBank/DDBJ whole genome shotgun (WGS) entry which is preliminary data.</text>
</comment>
<organism evidence="1 2">
    <name type="scientific">Streptomyces turgidiscabies</name>
    <dbReference type="NCBI Taxonomy" id="85558"/>
    <lineage>
        <taxon>Bacteria</taxon>
        <taxon>Bacillati</taxon>
        <taxon>Actinomycetota</taxon>
        <taxon>Actinomycetes</taxon>
        <taxon>Kitasatosporales</taxon>
        <taxon>Streptomycetaceae</taxon>
        <taxon>Streptomyces</taxon>
    </lineage>
</organism>
<protein>
    <submittedName>
        <fullName evidence="1">Uncharacterized protein (DUF983 family)</fullName>
    </submittedName>
</protein>
<keyword evidence="2" id="KW-1185">Reference proteome</keyword>
<dbReference type="Proteomes" id="UP001223072">
    <property type="component" value="Unassembled WGS sequence"/>
</dbReference>
<gene>
    <name evidence="1" type="ORF">QFZ49_005106</name>
</gene>
<dbReference type="EMBL" id="JAUSZS010000006">
    <property type="protein sequence ID" value="MDQ0935135.1"/>
    <property type="molecule type" value="Genomic_DNA"/>
</dbReference>
<sequence length="66" mass="7542">MTNRYGEPIRTARETTCPKCGRNAWMIHVRMVGDVDVRRCEECDEEVELDLWVYAKPSEVTLPGAG</sequence>
<evidence type="ECO:0000313" key="2">
    <source>
        <dbReference type="Proteomes" id="UP001223072"/>
    </source>
</evidence>
<dbReference type="RefSeq" id="WP_307628745.1">
    <property type="nucleotide sequence ID" value="NZ_JAUSZS010000006.1"/>
</dbReference>
<name>A0ABU0RT39_9ACTN</name>